<dbReference type="EMBL" id="UZAK01034531">
    <property type="protein sequence ID" value="VDP45353.1"/>
    <property type="molecule type" value="Genomic_DNA"/>
</dbReference>
<gene>
    <name evidence="1" type="ORF">SCUD_LOCUS11618</name>
</gene>
<dbReference type="AlphaFoldDB" id="A0A183K9D5"/>
<proteinExistence type="predicted"/>
<evidence type="ECO:0000313" key="3">
    <source>
        <dbReference type="WBParaSite" id="SCUD_0001161801-mRNA-1"/>
    </source>
</evidence>
<name>A0A183K9D5_9TREM</name>
<sequence length="52" mass="5745">MRIGLQAFKYGRGFISFKVNLILTGLTVIVFVVSSSTAKSTESSDIELFPKF</sequence>
<dbReference type="WBParaSite" id="SCUD_0001161801-mRNA-1">
    <property type="protein sequence ID" value="SCUD_0001161801-mRNA-1"/>
    <property type="gene ID" value="SCUD_0001161801"/>
</dbReference>
<evidence type="ECO:0000313" key="1">
    <source>
        <dbReference type="EMBL" id="VDP45353.1"/>
    </source>
</evidence>
<protein>
    <submittedName>
        <fullName evidence="3">Secreted protein</fullName>
    </submittedName>
</protein>
<reference evidence="1 2" key="2">
    <citation type="submission" date="2018-11" db="EMBL/GenBank/DDBJ databases">
        <authorList>
            <consortium name="Pathogen Informatics"/>
        </authorList>
    </citation>
    <scope>NUCLEOTIDE SEQUENCE [LARGE SCALE GENOMIC DNA]</scope>
    <source>
        <strain evidence="1">Dakar</strain>
        <strain evidence="2">Dakar, Senegal</strain>
    </source>
</reference>
<accession>A0A183K9D5</accession>
<dbReference type="Proteomes" id="UP000279833">
    <property type="component" value="Unassembled WGS sequence"/>
</dbReference>
<organism evidence="3">
    <name type="scientific">Schistosoma curassoni</name>
    <dbReference type="NCBI Taxonomy" id="6186"/>
    <lineage>
        <taxon>Eukaryota</taxon>
        <taxon>Metazoa</taxon>
        <taxon>Spiralia</taxon>
        <taxon>Lophotrochozoa</taxon>
        <taxon>Platyhelminthes</taxon>
        <taxon>Trematoda</taxon>
        <taxon>Digenea</taxon>
        <taxon>Strigeidida</taxon>
        <taxon>Schistosomatoidea</taxon>
        <taxon>Schistosomatidae</taxon>
        <taxon>Schistosoma</taxon>
    </lineage>
</organism>
<reference evidence="3" key="1">
    <citation type="submission" date="2016-06" db="UniProtKB">
        <authorList>
            <consortium name="WormBaseParasite"/>
        </authorList>
    </citation>
    <scope>IDENTIFICATION</scope>
</reference>
<keyword evidence="2" id="KW-1185">Reference proteome</keyword>
<evidence type="ECO:0000313" key="2">
    <source>
        <dbReference type="Proteomes" id="UP000279833"/>
    </source>
</evidence>